<comment type="similarity">
    <text evidence="1 4">Belongs to the short-chain dehydrogenases/reductases (SDR) family.</text>
</comment>
<dbReference type="PANTHER" id="PTHR43963">
    <property type="entry name" value="CARBONYL REDUCTASE 1-RELATED"/>
    <property type="match status" value="1"/>
</dbReference>
<keyword evidence="2" id="KW-0521">NADP</keyword>
<dbReference type="Proteomes" id="UP000485058">
    <property type="component" value="Unassembled WGS sequence"/>
</dbReference>
<evidence type="ECO:0000256" key="1">
    <source>
        <dbReference type="ARBA" id="ARBA00006484"/>
    </source>
</evidence>
<dbReference type="InterPro" id="IPR002347">
    <property type="entry name" value="SDR_fam"/>
</dbReference>
<dbReference type="Pfam" id="PF13561">
    <property type="entry name" value="adh_short_C2"/>
    <property type="match status" value="1"/>
</dbReference>
<evidence type="ECO:0000313" key="5">
    <source>
        <dbReference type="EMBL" id="GFH28642.1"/>
    </source>
</evidence>
<dbReference type="InterPro" id="IPR036291">
    <property type="entry name" value="NAD(P)-bd_dom_sf"/>
</dbReference>
<dbReference type="PANTHER" id="PTHR43963:SF6">
    <property type="entry name" value="CHAIN DEHYDROGENASE FAMILY PROTEIN, PUTATIVE (AFU_ORTHOLOGUE AFUA_3G15350)-RELATED"/>
    <property type="match status" value="1"/>
</dbReference>
<gene>
    <name evidence="5" type="ORF">HaLaN_27169</name>
</gene>
<dbReference type="Gene3D" id="3.40.50.720">
    <property type="entry name" value="NAD(P)-binding Rossmann-like Domain"/>
    <property type="match status" value="1"/>
</dbReference>
<dbReference type="AlphaFoldDB" id="A0A6A0A807"/>
<sequence length="270" mass="29073">MMRSLRLPPGVQQCAAAAARSEIPLRRPVASRVSLVSRLFAMASPSYGPKWWTDKTTAVVTGGELGQRAADEVKQAAVAKDQHGSLTLLVNNAGMAYKGDVFGLPEATATLATNYFGTVQLTEALLPMMPDHQGRVVTVSSRAGLTSIIRDPNLRQRFSSARTTAEVDALAQEFLAAVQRPELLAPQGWPRSMYGVSKLCLSTYCRTLAARMEQRGITVNACCPGWCRTDMSSQGGNKSAAEGADTPVWLALRSPDSTGGLWGERRQLAY</sequence>
<reference evidence="5 6" key="1">
    <citation type="submission" date="2020-02" db="EMBL/GenBank/DDBJ databases">
        <title>Draft genome sequence of Haematococcus lacustris strain NIES-144.</title>
        <authorList>
            <person name="Morimoto D."/>
            <person name="Nakagawa S."/>
            <person name="Yoshida T."/>
            <person name="Sawayama S."/>
        </authorList>
    </citation>
    <scope>NUCLEOTIDE SEQUENCE [LARGE SCALE GENOMIC DNA]</scope>
    <source>
        <strain evidence="5 6">NIES-144</strain>
    </source>
</reference>
<protein>
    <submittedName>
        <fullName evidence="5">Uncharacterized protein</fullName>
    </submittedName>
</protein>
<proteinExistence type="inferred from homology"/>
<keyword evidence="3" id="KW-0560">Oxidoreductase</keyword>
<evidence type="ECO:0000256" key="4">
    <source>
        <dbReference type="RuleBase" id="RU000363"/>
    </source>
</evidence>
<dbReference type="SUPFAM" id="SSF51735">
    <property type="entry name" value="NAD(P)-binding Rossmann-fold domains"/>
    <property type="match status" value="1"/>
</dbReference>
<dbReference type="Pfam" id="PF00106">
    <property type="entry name" value="adh_short"/>
    <property type="match status" value="1"/>
</dbReference>
<name>A0A6A0A807_HAELA</name>
<dbReference type="EMBL" id="BLLF01003973">
    <property type="protein sequence ID" value="GFH28642.1"/>
    <property type="molecule type" value="Genomic_DNA"/>
</dbReference>
<organism evidence="5 6">
    <name type="scientific">Haematococcus lacustris</name>
    <name type="common">Green alga</name>
    <name type="synonym">Haematococcus pluvialis</name>
    <dbReference type="NCBI Taxonomy" id="44745"/>
    <lineage>
        <taxon>Eukaryota</taxon>
        <taxon>Viridiplantae</taxon>
        <taxon>Chlorophyta</taxon>
        <taxon>core chlorophytes</taxon>
        <taxon>Chlorophyceae</taxon>
        <taxon>CS clade</taxon>
        <taxon>Chlamydomonadales</taxon>
        <taxon>Haematococcaceae</taxon>
        <taxon>Haematococcus</taxon>
    </lineage>
</organism>
<dbReference type="GO" id="GO:0016491">
    <property type="term" value="F:oxidoreductase activity"/>
    <property type="evidence" value="ECO:0007669"/>
    <property type="project" value="UniProtKB-KW"/>
</dbReference>
<keyword evidence="6" id="KW-1185">Reference proteome</keyword>
<accession>A0A6A0A807</accession>
<comment type="caution">
    <text evidence="5">The sequence shown here is derived from an EMBL/GenBank/DDBJ whole genome shotgun (WGS) entry which is preliminary data.</text>
</comment>
<evidence type="ECO:0000313" key="6">
    <source>
        <dbReference type="Proteomes" id="UP000485058"/>
    </source>
</evidence>
<dbReference type="PRINTS" id="PR00080">
    <property type="entry name" value="SDRFAMILY"/>
</dbReference>
<evidence type="ECO:0000256" key="2">
    <source>
        <dbReference type="ARBA" id="ARBA00022857"/>
    </source>
</evidence>
<evidence type="ECO:0000256" key="3">
    <source>
        <dbReference type="ARBA" id="ARBA00023002"/>
    </source>
</evidence>
<dbReference type="PRINTS" id="PR00081">
    <property type="entry name" value="GDHRDH"/>
</dbReference>